<comment type="caution">
    <text evidence="1">The sequence shown here is derived from an EMBL/GenBank/DDBJ whole genome shotgun (WGS) entry which is preliminary data.</text>
</comment>
<dbReference type="InterPro" id="IPR036291">
    <property type="entry name" value="NAD(P)-bd_dom_sf"/>
</dbReference>
<gene>
    <name evidence="1" type="ORF">NOF53_23555</name>
</gene>
<dbReference type="RefSeq" id="WP_255973324.1">
    <property type="nucleotide sequence ID" value="NZ_JANFQF010000025.1"/>
</dbReference>
<dbReference type="Proteomes" id="UP001524501">
    <property type="component" value="Unassembled WGS sequence"/>
</dbReference>
<dbReference type="Gene3D" id="3.40.50.720">
    <property type="entry name" value="NAD(P)-binding Rossmann-like Domain"/>
    <property type="match status" value="1"/>
</dbReference>
<dbReference type="InterPro" id="IPR002347">
    <property type="entry name" value="SDR_fam"/>
</dbReference>
<proteinExistence type="predicted"/>
<dbReference type="Pfam" id="PF00106">
    <property type="entry name" value="adh_short"/>
    <property type="match status" value="1"/>
</dbReference>
<dbReference type="SUPFAM" id="SSF51735">
    <property type="entry name" value="NAD(P)-binding Rossmann-fold domains"/>
    <property type="match status" value="1"/>
</dbReference>
<dbReference type="EMBL" id="JANFQF010000025">
    <property type="protein sequence ID" value="MCQ4122101.1"/>
    <property type="molecule type" value="Genomic_DNA"/>
</dbReference>
<keyword evidence="2" id="KW-1185">Reference proteome</keyword>
<sequence length="87" mass="9282">MIEAEGRRAYAAGVDVRDRTGLARVVAEGVDCLARLDIVAANASICTVQPHEDVTATVWQTTIDGQLDGCLAYVAPAPRTAEVRRNT</sequence>
<name>A0ABT1QIJ0_9NOCA</name>
<reference evidence="1 2" key="1">
    <citation type="submission" date="2022-07" db="EMBL/GenBank/DDBJ databases">
        <title>Degradation activity of malathion, p-nitrophenol and potential low-temperature adaptation strategy of Rhodococcus sp. FXJ9.536.</title>
        <authorList>
            <person name="Huang J."/>
            <person name="Huang Y."/>
        </authorList>
    </citation>
    <scope>NUCLEOTIDE SEQUENCE [LARGE SCALE GENOMIC DNA]</scope>
    <source>
        <strain evidence="1 2">FXJ9.536</strain>
    </source>
</reference>
<organism evidence="1 2">
    <name type="scientific">Rhodococcus tibetensis</name>
    <dbReference type="NCBI Taxonomy" id="2965064"/>
    <lineage>
        <taxon>Bacteria</taxon>
        <taxon>Bacillati</taxon>
        <taxon>Actinomycetota</taxon>
        <taxon>Actinomycetes</taxon>
        <taxon>Mycobacteriales</taxon>
        <taxon>Nocardiaceae</taxon>
        <taxon>Rhodococcus</taxon>
    </lineage>
</organism>
<protein>
    <submittedName>
        <fullName evidence="1">SDR family NAD(P)-dependent oxidoreductase</fullName>
    </submittedName>
</protein>
<evidence type="ECO:0000313" key="1">
    <source>
        <dbReference type="EMBL" id="MCQ4122101.1"/>
    </source>
</evidence>
<accession>A0ABT1QIJ0</accession>
<evidence type="ECO:0000313" key="2">
    <source>
        <dbReference type="Proteomes" id="UP001524501"/>
    </source>
</evidence>